<dbReference type="InterPro" id="IPR015421">
    <property type="entry name" value="PyrdxlP-dep_Trfase_major"/>
</dbReference>
<dbReference type="NCBIfam" id="TIGR01324">
    <property type="entry name" value="cysta_beta_ly_B"/>
    <property type="match status" value="1"/>
</dbReference>
<dbReference type="InterPro" id="IPR015422">
    <property type="entry name" value="PyrdxlP-dep_Trfase_small"/>
</dbReference>
<feature type="region of interest" description="Disordered" evidence="7">
    <location>
        <begin position="1"/>
        <end position="26"/>
    </location>
</feature>
<evidence type="ECO:0000256" key="7">
    <source>
        <dbReference type="SAM" id="MobiDB-lite"/>
    </source>
</evidence>
<evidence type="ECO:0000256" key="3">
    <source>
        <dbReference type="ARBA" id="ARBA00022898"/>
    </source>
</evidence>
<dbReference type="Pfam" id="PF01053">
    <property type="entry name" value="Cys_Met_Meta_PP"/>
    <property type="match status" value="1"/>
</dbReference>
<organism evidence="8 9">
    <name type="scientific">Hirschia litorea</name>
    <dbReference type="NCBI Taxonomy" id="1199156"/>
    <lineage>
        <taxon>Bacteria</taxon>
        <taxon>Pseudomonadati</taxon>
        <taxon>Pseudomonadota</taxon>
        <taxon>Alphaproteobacteria</taxon>
        <taxon>Hyphomonadales</taxon>
        <taxon>Hyphomonadaceae</taxon>
        <taxon>Hirschia</taxon>
    </lineage>
</organism>
<dbReference type="InterPro" id="IPR015424">
    <property type="entry name" value="PyrdxlP-dep_Trfase"/>
</dbReference>
<evidence type="ECO:0000256" key="4">
    <source>
        <dbReference type="ARBA" id="ARBA00023239"/>
    </source>
</evidence>
<dbReference type="PIRSF" id="PIRSF001434">
    <property type="entry name" value="CGS"/>
    <property type="match status" value="1"/>
</dbReference>
<dbReference type="InterPro" id="IPR006233">
    <property type="entry name" value="Cys_b_lyase_bac"/>
</dbReference>
<protein>
    <submittedName>
        <fullName evidence="8">Cystathionine beta-lyase</fullName>
        <ecNumber evidence="8">4.4.1.13</ecNumber>
    </submittedName>
</protein>
<dbReference type="EMBL" id="JBHTBR010000002">
    <property type="protein sequence ID" value="MFC7290818.1"/>
    <property type="molecule type" value="Genomic_DNA"/>
</dbReference>
<dbReference type="Gene3D" id="3.90.1150.10">
    <property type="entry name" value="Aspartate Aminotransferase, domain 1"/>
    <property type="match status" value="1"/>
</dbReference>
<gene>
    <name evidence="8" type="primary">metC</name>
    <name evidence="8" type="ORF">ACFQS8_04260</name>
</gene>
<comment type="caution">
    <text evidence="8">The sequence shown here is derived from an EMBL/GenBank/DDBJ whole genome shotgun (WGS) entry which is preliminary data.</text>
</comment>
<dbReference type="EC" id="4.4.1.13" evidence="8"/>
<evidence type="ECO:0000313" key="9">
    <source>
        <dbReference type="Proteomes" id="UP001596492"/>
    </source>
</evidence>
<comment type="cofactor">
    <cofactor evidence="1 6">
        <name>pyridoxal 5'-phosphate</name>
        <dbReference type="ChEBI" id="CHEBI:597326"/>
    </cofactor>
</comment>
<evidence type="ECO:0000256" key="1">
    <source>
        <dbReference type="ARBA" id="ARBA00001933"/>
    </source>
</evidence>
<dbReference type="PANTHER" id="PTHR43500:SF1">
    <property type="entry name" value="CYSTATHIONINE BETA-LYASE-RELATED"/>
    <property type="match status" value="1"/>
</dbReference>
<reference evidence="9" key="1">
    <citation type="journal article" date="2019" name="Int. J. Syst. Evol. Microbiol.">
        <title>The Global Catalogue of Microorganisms (GCM) 10K type strain sequencing project: providing services to taxonomists for standard genome sequencing and annotation.</title>
        <authorList>
            <consortium name="The Broad Institute Genomics Platform"/>
            <consortium name="The Broad Institute Genome Sequencing Center for Infectious Disease"/>
            <person name="Wu L."/>
            <person name="Ma J."/>
        </authorList>
    </citation>
    <scope>NUCLEOTIDE SEQUENCE [LARGE SCALE GENOMIC DNA]</scope>
    <source>
        <strain evidence="9">CCUG 51308</strain>
    </source>
</reference>
<evidence type="ECO:0000256" key="2">
    <source>
        <dbReference type="ARBA" id="ARBA00009077"/>
    </source>
</evidence>
<keyword evidence="9" id="KW-1185">Reference proteome</keyword>
<dbReference type="Proteomes" id="UP001596492">
    <property type="component" value="Unassembled WGS sequence"/>
</dbReference>
<dbReference type="Gene3D" id="3.40.640.10">
    <property type="entry name" value="Type I PLP-dependent aspartate aminotransferase-like (Major domain)"/>
    <property type="match status" value="1"/>
</dbReference>
<comment type="similarity">
    <text evidence="2 6">Belongs to the trans-sulfuration enzymes family.</text>
</comment>
<dbReference type="SUPFAM" id="SSF53383">
    <property type="entry name" value="PLP-dependent transferases"/>
    <property type="match status" value="1"/>
</dbReference>
<comment type="catalytic activity">
    <reaction evidence="5">
        <text>L,L-cystathionine + H2O = L-homocysteine + pyruvate + NH4(+)</text>
        <dbReference type="Rhea" id="RHEA:13965"/>
        <dbReference type="ChEBI" id="CHEBI:15361"/>
        <dbReference type="ChEBI" id="CHEBI:15377"/>
        <dbReference type="ChEBI" id="CHEBI:28938"/>
        <dbReference type="ChEBI" id="CHEBI:58161"/>
        <dbReference type="ChEBI" id="CHEBI:58199"/>
    </reaction>
</comment>
<name>A0ABW2IIS4_9PROT</name>
<keyword evidence="4 8" id="KW-0456">Lyase</keyword>
<dbReference type="InterPro" id="IPR000277">
    <property type="entry name" value="Cys/Met-Metab_PyrdxlP-dep_enz"/>
</dbReference>
<feature type="compositionally biased region" description="Polar residues" evidence="7">
    <location>
        <begin position="1"/>
        <end position="13"/>
    </location>
</feature>
<keyword evidence="3 6" id="KW-0663">Pyridoxal phosphate</keyword>
<dbReference type="PANTHER" id="PTHR43500">
    <property type="entry name" value="CYSTATHIONINE BETA-LYASE-RELATED"/>
    <property type="match status" value="1"/>
</dbReference>
<dbReference type="GO" id="GO:0047804">
    <property type="term" value="F:cysteine-S-conjugate beta-lyase activity"/>
    <property type="evidence" value="ECO:0007669"/>
    <property type="project" value="UniProtKB-EC"/>
</dbReference>
<evidence type="ECO:0000256" key="5">
    <source>
        <dbReference type="ARBA" id="ARBA00047517"/>
    </source>
</evidence>
<dbReference type="RefSeq" id="WP_382166021.1">
    <property type="nucleotide sequence ID" value="NZ_JBHTBR010000002.1"/>
</dbReference>
<evidence type="ECO:0000313" key="8">
    <source>
        <dbReference type="EMBL" id="MFC7290818.1"/>
    </source>
</evidence>
<evidence type="ECO:0000256" key="6">
    <source>
        <dbReference type="RuleBase" id="RU362118"/>
    </source>
</evidence>
<accession>A0ABW2IIS4</accession>
<sequence length="389" mass="42378">MSDSPSNNLSTRLIHSGRDPKNQLGAVNPPIHRASTIILEKAEDLYRNDVRTYGISGMQVHEALKDALCALEDAKHCLLTESGLLACTLPIFALVGAGEHVLVPDNTYGPTRRYCDRSLKRAGGQVTYYDPLIGDGIADLIQDNTTLIMIESPGSLTFELPDIRAIVRAAKARGVTTALDNCWGSGVYLRPLDIGVDISILATTKYAGGHSDTLSGALLLNSDRLVRKLSDASTDLGLCTSPEDAAIVLRGLRTMTTRLKVHEASGLEIAKWLQTRPEVTQVLHPALPENPYHGIWKRDFTGSAGLFSFEIKPTSPEKVIEFLNAFKLFGLGFSYGGYESLVVSCDPQLTYRVHENKSFNGPLIRISVGLEDPSDLKADLEQAFKTLTV</sequence>
<proteinExistence type="inferred from homology"/>